<dbReference type="PANTHER" id="PTHR11261:SF3">
    <property type="entry name" value="RETINOL-BINDING PROTEIN 3"/>
    <property type="match status" value="1"/>
</dbReference>
<feature type="signal peptide" evidence="1">
    <location>
        <begin position="1"/>
        <end position="26"/>
    </location>
</feature>
<dbReference type="InterPro" id="IPR029045">
    <property type="entry name" value="ClpP/crotonase-like_dom_sf"/>
</dbReference>
<proteinExistence type="predicted"/>
<dbReference type="AlphaFoldDB" id="E4T701"/>
<dbReference type="HOGENOM" id="CLU_034080_0_0_10"/>
<dbReference type="OrthoDB" id="6397760at2"/>
<dbReference type="Proteomes" id="UP000008718">
    <property type="component" value="Chromosome"/>
</dbReference>
<gene>
    <name evidence="3" type="ordered locus">Palpr_2362</name>
</gene>
<dbReference type="GO" id="GO:0006508">
    <property type="term" value="P:proteolysis"/>
    <property type="evidence" value="ECO:0007669"/>
    <property type="project" value="InterPro"/>
</dbReference>
<reference key="1">
    <citation type="submission" date="2010-11" db="EMBL/GenBank/DDBJ databases">
        <title>The complete genome of Paludibacter propionicigenes DSM 17365.</title>
        <authorList>
            <consortium name="US DOE Joint Genome Institute (JGI-PGF)"/>
            <person name="Lucas S."/>
            <person name="Copeland A."/>
            <person name="Lapidus A."/>
            <person name="Bruce D."/>
            <person name="Goodwin L."/>
            <person name="Pitluck S."/>
            <person name="Kyrpides N."/>
            <person name="Mavromatis K."/>
            <person name="Ivanova N."/>
            <person name="Munk A.C."/>
            <person name="Brettin T."/>
            <person name="Detter J.C."/>
            <person name="Han C."/>
            <person name="Tapia R."/>
            <person name="Land M."/>
            <person name="Hauser L."/>
            <person name="Markowitz V."/>
            <person name="Cheng J.-F."/>
            <person name="Hugenholtz P."/>
            <person name="Woyke T."/>
            <person name="Wu D."/>
            <person name="Gronow S."/>
            <person name="Wellnitz S."/>
            <person name="Brambilla E."/>
            <person name="Klenk H.-P."/>
            <person name="Eisen J.A."/>
        </authorList>
    </citation>
    <scope>NUCLEOTIDE SEQUENCE</scope>
    <source>
        <strain>WB4</strain>
    </source>
</reference>
<dbReference type="Pfam" id="PF03572">
    <property type="entry name" value="Peptidase_S41"/>
    <property type="match status" value="1"/>
</dbReference>
<dbReference type="RefSeq" id="WP_013445864.1">
    <property type="nucleotide sequence ID" value="NC_014734.1"/>
</dbReference>
<accession>E4T701</accession>
<feature type="domain" description="Tail specific protease" evidence="2">
    <location>
        <begin position="115"/>
        <end position="318"/>
    </location>
</feature>
<dbReference type="EMBL" id="CP002345">
    <property type="protein sequence ID" value="ADQ80495.1"/>
    <property type="molecule type" value="Genomic_DNA"/>
</dbReference>
<dbReference type="Gene3D" id="3.30.750.44">
    <property type="match status" value="1"/>
</dbReference>
<dbReference type="KEGG" id="ppn:Palpr_2362"/>
<dbReference type="Gene3D" id="3.90.226.10">
    <property type="entry name" value="2-enoyl-CoA Hydratase, Chain A, domain 1"/>
    <property type="match status" value="1"/>
</dbReference>
<reference evidence="3 4" key="2">
    <citation type="journal article" date="2011" name="Stand. Genomic Sci.">
        <title>Complete genome sequence of Paludibacter propionicigenes type strain (WB4).</title>
        <authorList>
            <person name="Gronow S."/>
            <person name="Munk C."/>
            <person name="Lapidus A."/>
            <person name="Nolan M."/>
            <person name="Lucas S."/>
            <person name="Hammon N."/>
            <person name="Deshpande S."/>
            <person name="Cheng J.F."/>
            <person name="Tapia R."/>
            <person name="Han C."/>
            <person name="Goodwin L."/>
            <person name="Pitluck S."/>
            <person name="Liolios K."/>
            <person name="Ivanova N."/>
            <person name="Mavromatis K."/>
            <person name="Mikhailova N."/>
            <person name="Pati A."/>
            <person name="Chen A."/>
            <person name="Palaniappan K."/>
            <person name="Land M."/>
            <person name="Hauser L."/>
            <person name="Chang Y.J."/>
            <person name="Jeffries C.D."/>
            <person name="Brambilla E."/>
            <person name="Rohde M."/>
            <person name="Goker M."/>
            <person name="Detter J.C."/>
            <person name="Woyke T."/>
            <person name="Bristow J."/>
            <person name="Eisen J.A."/>
            <person name="Markowitz V."/>
            <person name="Hugenholtz P."/>
            <person name="Kyrpides N.C."/>
            <person name="Klenk H.P."/>
        </authorList>
    </citation>
    <scope>NUCLEOTIDE SEQUENCE [LARGE SCALE GENOMIC DNA]</scope>
    <source>
        <strain evidence="4">DSM 17365 / JCM 13257 / WB4</strain>
    </source>
</reference>
<dbReference type="eggNOG" id="COG0793">
    <property type="taxonomic scope" value="Bacteria"/>
</dbReference>
<evidence type="ECO:0000313" key="4">
    <source>
        <dbReference type="Proteomes" id="UP000008718"/>
    </source>
</evidence>
<keyword evidence="1" id="KW-0732">Signal</keyword>
<organism evidence="3 4">
    <name type="scientific">Paludibacter propionicigenes (strain DSM 17365 / JCM 13257 / WB4)</name>
    <dbReference type="NCBI Taxonomy" id="694427"/>
    <lineage>
        <taxon>Bacteria</taxon>
        <taxon>Pseudomonadati</taxon>
        <taxon>Bacteroidota</taxon>
        <taxon>Bacteroidia</taxon>
        <taxon>Bacteroidales</taxon>
        <taxon>Paludibacteraceae</taxon>
        <taxon>Paludibacter</taxon>
    </lineage>
</organism>
<evidence type="ECO:0000259" key="2">
    <source>
        <dbReference type="SMART" id="SM00245"/>
    </source>
</evidence>
<dbReference type="Pfam" id="PF14684">
    <property type="entry name" value="Tricorn_C1"/>
    <property type="match status" value="1"/>
</dbReference>
<dbReference type="PROSITE" id="PS51257">
    <property type="entry name" value="PROKAR_LIPOPROTEIN"/>
    <property type="match status" value="1"/>
</dbReference>
<evidence type="ECO:0000313" key="3">
    <source>
        <dbReference type="EMBL" id="ADQ80495.1"/>
    </source>
</evidence>
<dbReference type="InterPro" id="IPR005151">
    <property type="entry name" value="Tail-specific_protease"/>
</dbReference>
<name>E4T701_PALPW</name>
<sequence>MNKTGVKKRSGFVLLFVLTMITSCMREPEIQPNTYEGNFQALWNIIDTRYCYLDYKKINWDSIYTVYHQKLPAIKDEIAFFDLLGNMLAELKDGHVNLYSSFDRSRYWKWFEDYPDNFSTDLIEKDRYLGKNYRIAGGLKYARISNNQIGYIYYGSFSDYFSDNNMAYAMKSFANCRGLIIDVRNNGGGSLDLSKQLASYFFTSDVVTGYIRHKTGNGHSDFSAPVEIITPAHKTIQWQRPVIILTNRLSYSATNDFVNRMKKAPHAIIVGDKTGGGGGLPFSSELPNGWMVRFSASPMFNSDMQNTEFGIDPDYTVNLSIVDMEKGIDTIIERAILLTK</sequence>
<dbReference type="InterPro" id="IPR028204">
    <property type="entry name" value="Tricorn_C1"/>
</dbReference>
<dbReference type="SUPFAM" id="SSF52096">
    <property type="entry name" value="ClpP/crotonase"/>
    <property type="match status" value="1"/>
</dbReference>
<protein>
    <submittedName>
        <fullName evidence="3">Peptidase S41</fullName>
    </submittedName>
</protein>
<dbReference type="GO" id="GO:0008236">
    <property type="term" value="F:serine-type peptidase activity"/>
    <property type="evidence" value="ECO:0007669"/>
    <property type="project" value="InterPro"/>
</dbReference>
<dbReference type="SMART" id="SM00245">
    <property type="entry name" value="TSPc"/>
    <property type="match status" value="1"/>
</dbReference>
<dbReference type="STRING" id="694427.Palpr_2362"/>
<evidence type="ECO:0000256" key="1">
    <source>
        <dbReference type="SAM" id="SignalP"/>
    </source>
</evidence>
<feature type="chain" id="PRO_5003189137" evidence="1">
    <location>
        <begin position="27"/>
        <end position="340"/>
    </location>
</feature>
<dbReference type="PANTHER" id="PTHR11261">
    <property type="entry name" value="INTERPHOTORECEPTOR RETINOID-BINDING PROTEIN"/>
    <property type="match status" value="1"/>
</dbReference>
<dbReference type="CDD" id="cd07563">
    <property type="entry name" value="Peptidase_S41_IRBP"/>
    <property type="match status" value="1"/>
</dbReference>
<keyword evidence="4" id="KW-1185">Reference proteome</keyword>